<organism evidence="10 11">
    <name type="scientific">Striga hermonthica</name>
    <name type="common">Purple witchweed</name>
    <name type="synonym">Buchnera hermonthica</name>
    <dbReference type="NCBI Taxonomy" id="68872"/>
    <lineage>
        <taxon>Eukaryota</taxon>
        <taxon>Viridiplantae</taxon>
        <taxon>Streptophyta</taxon>
        <taxon>Embryophyta</taxon>
        <taxon>Tracheophyta</taxon>
        <taxon>Spermatophyta</taxon>
        <taxon>Magnoliopsida</taxon>
        <taxon>eudicotyledons</taxon>
        <taxon>Gunneridae</taxon>
        <taxon>Pentapetalae</taxon>
        <taxon>asterids</taxon>
        <taxon>lamiids</taxon>
        <taxon>Lamiales</taxon>
        <taxon>Orobanchaceae</taxon>
        <taxon>Buchnereae</taxon>
        <taxon>Striga</taxon>
    </lineage>
</organism>
<evidence type="ECO:0000256" key="7">
    <source>
        <dbReference type="ARBA" id="ARBA00023141"/>
    </source>
</evidence>
<evidence type="ECO:0000256" key="6">
    <source>
        <dbReference type="ARBA" id="ARBA00022822"/>
    </source>
</evidence>
<dbReference type="AlphaFoldDB" id="A0A9N7RDG8"/>
<evidence type="ECO:0000256" key="1">
    <source>
        <dbReference type="ARBA" id="ARBA00001633"/>
    </source>
</evidence>
<feature type="domain" description="Indole-3-glycerol phosphate synthase" evidence="9">
    <location>
        <begin position="70"/>
        <end position="142"/>
    </location>
</feature>
<dbReference type="InterPro" id="IPR045186">
    <property type="entry name" value="Indole-3-glycerol_P_synth"/>
</dbReference>
<evidence type="ECO:0000256" key="2">
    <source>
        <dbReference type="ARBA" id="ARBA00004696"/>
    </source>
</evidence>
<dbReference type="InterPro" id="IPR013785">
    <property type="entry name" value="Aldolase_TIM"/>
</dbReference>
<feature type="non-terminal residue" evidence="10">
    <location>
        <position position="1"/>
    </location>
</feature>
<evidence type="ECO:0000256" key="3">
    <source>
        <dbReference type="ARBA" id="ARBA00012362"/>
    </source>
</evidence>
<dbReference type="PANTHER" id="PTHR22854">
    <property type="entry name" value="TRYPTOPHAN BIOSYNTHESIS PROTEIN"/>
    <property type="match status" value="1"/>
</dbReference>
<name>A0A9N7RDG8_STRHE</name>
<dbReference type="Pfam" id="PF00218">
    <property type="entry name" value="IGPS"/>
    <property type="match status" value="1"/>
</dbReference>
<gene>
    <name evidence="10" type="ORF">SHERM_22697</name>
</gene>
<comment type="catalytic activity">
    <reaction evidence="1">
        <text>1-(2-carboxyphenylamino)-1-deoxy-D-ribulose 5-phosphate + H(+) = (1S,2R)-1-C-(indol-3-yl)glycerol 3-phosphate + CO2 + H2O</text>
        <dbReference type="Rhea" id="RHEA:23476"/>
        <dbReference type="ChEBI" id="CHEBI:15377"/>
        <dbReference type="ChEBI" id="CHEBI:15378"/>
        <dbReference type="ChEBI" id="CHEBI:16526"/>
        <dbReference type="ChEBI" id="CHEBI:58613"/>
        <dbReference type="ChEBI" id="CHEBI:58866"/>
        <dbReference type="EC" id="4.1.1.48"/>
    </reaction>
</comment>
<sequence>DGSATVSEATTSEGNALKVKELEATIIEDEVASSQGIKIRRRPPTGQPLHYVGPFEFRLQNEGNTPRNILEEIVWNKDVEVSQMKERKPLSTLKKLLDNAPPVRDFIGALKGAYTQTGLPGLIAEVKKASPSRGVLREDFDP</sequence>
<accession>A0A9N7RDG8</accession>
<proteinExistence type="predicted"/>
<dbReference type="PROSITE" id="PS00614">
    <property type="entry name" value="IGPS"/>
    <property type="match status" value="1"/>
</dbReference>
<dbReference type="GO" id="GO:0004425">
    <property type="term" value="F:indole-3-glycerol-phosphate synthase activity"/>
    <property type="evidence" value="ECO:0007669"/>
    <property type="project" value="UniProtKB-EC"/>
</dbReference>
<dbReference type="Proteomes" id="UP001153555">
    <property type="component" value="Unassembled WGS sequence"/>
</dbReference>
<dbReference type="InterPro" id="IPR011060">
    <property type="entry name" value="RibuloseP-bd_barrel"/>
</dbReference>
<keyword evidence="11" id="KW-1185">Reference proteome</keyword>
<dbReference type="InterPro" id="IPR001468">
    <property type="entry name" value="Indole-3-GlycerolPSynthase_CS"/>
</dbReference>
<keyword evidence="5" id="KW-0210">Decarboxylase</keyword>
<dbReference type="GO" id="GO:0000162">
    <property type="term" value="P:L-tryptophan biosynthetic process"/>
    <property type="evidence" value="ECO:0007669"/>
    <property type="project" value="UniProtKB-KW"/>
</dbReference>
<dbReference type="Gene3D" id="3.20.20.70">
    <property type="entry name" value="Aldolase class I"/>
    <property type="match status" value="1"/>
</dbReference>
<feature type="non-terminal residue" evidence="10">
    <location>
        <position position="142"/>
    </location>
</feature>
<reference evidence="10" key="1">
    <citation type="submission" date="2019-12" db="EMBL/GenBank/DDBJ databases">
        <authorList>
            <person name="Scholes J."/>
        </authorList>
    </citation>
    <scope>NUCLEOTIDE SEQUENCE</scope>
</reference>
<evidence type="ECO:0000313" key="11">
    <source>
        <dbReference type="Proteomes" id="UP001153555"/>
    </source>
</evidence>
<keyword evidence="7" id="KW-0057">Aromatic amino acid biosynthesis</keyword>
<dbReference type="EC" id="4.1.1.48" evidence="3"/>
<keyword evidence="8" id="KW-0456">Lyase</keyword>
<evidence type="ECO:0000256" key="8">
    <source>
        <dbReference type="ARBA" id="ARBA00023239"/>
    </source>
</evidence>
<evidence type="ECO:0000313" key="10">
    <source>
        <dbReference type="EMBL" id="CAA0827000.1"/>
    </source>
</evidence>
<comment type="caution">
    <text evidence="10">The sequence shown here is derived from an EMBL/GenBank/DDBJ whole genome shotgun (WGS) entry which is preliminary data.</text>
</comment>
<keyword evidence="6" id="KW-0822">Tryptophan biosynthesis</keyword>
<evidence type="ECO:0000256" key="5">
    <source>
        <dbReference type="ARBA" id="ARBA00022793"/>
    </source>
</evidence>
<evidence type="ECO:0000256" key="4">
    <source>
        <dbReference type="ARBA" id="ARBA00022605"/>
    </source>
</evidence>
<dbReference type="OrthoDB" id="1739149at2759"/>
<protein>
    <recommendedName>
        <fullName evidence="3">indole-3-glycerol-phosphate synthase</fullName>
        <ecNumber evidence="3">4.1.1.48</ecNumber>
    </recommendedName>
</protein>
<dbReference type="InterPro" id="IPR013798">
    <property type="entry name" value="Indole-3-glycerol_P_synth_dom"/>
</dbReference>
<keyword evidence="4" id="KW-0028">Amino-acid biosynthesis</keyword>
<dbReference type="EMBL" id="CACSLK010027648">
    <property type="protein sequence ID" value="CAA0827000.1"/>
    <property type="molecule type" value="Genomic_DNA"/>
</dbReference>
<dbReference type="SUPFAM" id="SSF51366">
    <property type="entry name" value="Ribulose-phoshate binding barrel"/>
    <property type="match status" value="1"/>
</dbReference>
<evidence type="ECO:0000259" key="9">
    <source>
        <dbReference type="Pfam" id="PF00218"/>
    </source>
</evidence>
<comment type="pathway">
    <text evidence="2">Amino-acid biosynthesis; L-tryptophan biosynthesis; L-tryptophan from chorismate: step 4/5.</text>
</comment>
<dbReference type="PANTHER" id="PTHR22854:SF2">
    <property type="entry name" value="INDOLE-3-GLYCEROL-PHOSPHATE SYNTHASE"/>
    <property type="match status" value="1"/>
</dbReference>
<dbReference type="GO" id="GO:0004640">
    <property type="term" value="F:phosphoribosylanthranilate isomerase activity"/>
    <property type="evidence" value="ECO:0007669"/>
    <property type="project" value="TreeGrafter"/>
</dbReference>